<gene>
    <name evidence="2" type="ORF">JOF56_003564</name>
</gene>
<sequence length="120" mass="12940">MTTYKDLSPYSYWRADEEPDSMADLNVGWLGGAGFDTGPVDAAFLAALRTRPQTNQTRGFHVCGLCMQSGSADDAAYGSAEIHVRGQNGVVYGAPTLIVHYVEAHNYRPPQAFIDAVLAS</sequence>
<dbReference type="EMBL" id="JAGINW010000001">
    <property type="protein sequence ID" value="MBP2323179.1"/>
    <property type="molecule type" value="Genomic_DNA"/>
</dbReference>
<reference evidence="2 3" key="1">
    <citation type="submission" date="2021-03" db="EMBL/GenBank/DDBJ databases">
        <title>Sequencing the genomes of 1000 actinobacteria strains.</title>
        <authorList>
            <person name="Klenk H.-P."/>
        </authorList>
    </citation>
    <scope>NUCLEOTIDE SEQUENCE [LARGE SCALE GENOMIC DNA]</scope>
    <source>
        <strain evidence="2 3">DSM 46670</strain>
    </source>
</reference>
<comment type="caution">
    <text evidence="2">The sequence shown here is derived from an EMBL/GenBank/DDBJ whole genome shotgun (WGS) entry which is preliminary data.</text>
</comment>
<accession>A0ABS4TFN9</accession>
<dbReference type="RefSeq" id="WP_209639164.1">
    <property type="nucleotide sequence ID" value="NZ_JAGINW010000001.1"/>
</dbReference>
<dbReference type="Pfam" id="PF25535">
    <property type="entry name" value="DUF7919"/>
    <property type="match status" value="1"/>
</dbReference>
<evidence type="ECO:0000313" key="3">
    <source>
        <dbReference type="Proteomes" id="UP001519332"/>
    </source>
</evidence>
<protein>
    <recommendedName>
        <fullName evidence="1">DUF7919 domain-containing protein</fullName>
    </recommendedName>
</protein>
<keyword evidence="3" id="KW-1185">Reference proteome</keyword>
<name>A0ABS4TFN9_9PSEU</name>
<proteinExistence type="predicted"/>
<evidence type="ECO:0000259" key="1">
    <source>
        <dbReference type="Pfam" id="PF25535"/>
    </source>
</evidence>
<evidence type="ECO:0000313" key="2">
    <source>
        <dbReference type="EMBL" id="MBP2323179.1"/>
    </source>
</evidence>
<dbReference type="InterPro" id="IPR057679">
    <property type="entry name" value="DUF7919"/>
</dbReference>
<dbReference type="Proteomes" id="UP001519332">
    <property type="component" value="Unassembled WGS sequence"/>
</dbReference>
<feature type="domain" description="DUF7919" evidence="1">
    <location>
        <begin position="2"/>
        <end position="118"/>
    </location>
</feature>
<organism evidence="2 3">
    <name type="scientific">Kibdelosporangium banguiense</name>
    <dbReference type="NCBI Taxonomy" id="1365924"/>
    <lineage>
        <taxon>Bacteria</taxon>
        <taxon>Bacillati</taxon>
        <taxon>Actinomycetota</taxon>
        <taxon>Actinomycetes</taxon>
        <taxon>Pseudonocardiales</taxon>
        <taxon>Pseudonocardiaceae</taxon>
        <taxon>Kibdelosporangium</taxon>
    </lineage>
</organism>